<evidence type="ECO:0000313" key="2">
    <source>
        <dbReference type="EMBL" id="WMV37153.1"/>
    </source>
</evidence>
<keyword evidence="3" id="KW-1185">Reference proteome</keyword>
<dbReference type="AlphaFoldDB" id="A0AAF0R9H9"/>
<reference evidence="2" key="1">
    <citation type="submission" date="2023-08" db="EMBL/GenBank/DDBJ databases">
        <title>A de novo genome assembly of Solanum verrucosum Schlechtendal, a Mexican diploid species geographically isolated from the other diploid A-genome species in potato relatives.</title>
        <authorList>
            <person name="Hosaka K."/>
        </authorList>
    </citation>
    <scope>NUCLEOTIDE SEQUENCE</scope>
    <source>
        <tissue evidence="2">Young leaves</tissue>
    </source>
</reference>
<evidence type="ECO:0000313" key="3">
    <source>
        <dbReference type="Proteomes" id="UP001234989"/>
    </source>
</evidence>
<dbReference type="PANTHER" id="PTHR46148:SF60">
    <property type="entry name" value="CHROMO DOMAIN-CONTAINING PROTEIN"/>
    <property type="match status" value="1"/>
</dbReference>
<dbReference type="SUPFAM" id="SSF53098">
    <property type="entry name" value="Ribonuclease H-like"/>
    <property type="match status" value="1"/>
</dbReference>
<proteinExistence type="predicted"/>
<dbReference type="EMBL" id="CP133618">
    <property type="protein sequence ID" value="WMV37153.1"/>
    <property type="molecule type" value="Genomic_DNA"/>
</dbReference>
<dbReference type="GO" id="GO:0003676">
    <property type="term" value="F:nucleic acid binding"/>
    <property type="evidence" value="ECO:0007669"/>
    <property type="project" value="InterPro"/>
</dbReference>
<accession>A0AAF0R9H9</accession>
<dbReference type="InterPro" id="IPR036397">
    <property type="entry name" value="RNaseH_sf"/>
</dbReference>
<evidence type="ECO:0000259" key="1">
    <source>
        <dbReference type="Pfam" id="PF24626"/>
    </source>
</evidence>
<dbReference type="InterPro" id="IPR056924">
    <property type="entry name" value="SH3_Tf2-1"/>
</dbReference>
<name>A0AAF0R9H9_SOLVR</name>
<gene>
    <name evidence="2" type="ORF">MTR67_030538</name>
</gene>
<protein>
    <recommendedName>
        <fullName evidence="1">Tf2-1-like SH3-like domain-containing protein</fullName>
    </recommendedName>
</protein>
<dbReference type="Proteomes" id="UP001234989">
    <property type="component" value="Chromosome 7"/>
</dbReference>
<dbReference type="Pfam" id="PF24626">
    <property type="entry name" value="SH3_Tf2-1"/>
    <property type="match status" value="1"/>
</dbReference>
<sequence length="248" mass="28636">MIAMDFMVGLPKTLGKFGSIWVVVDRLTKSPHFIPIRIDYDAQQLAKVYVKEIVKLHEVALSIISDRGWLEAGDVKPLGVDLVKDAQDKVRNIQAKLLAAQSRKKKYAAHKVRDMTFHTREKVFLKVSPMKGVMRFGKKGKLSPQYIGQFEILDCVGPVTYRLALPPNLVGVYPVFHVFKLNRYHGDGDYIIKWDSVLLDKDLQYEEEPVAILDRDVRKLRTKEIKSVKVQWKHHPIEEANWEIEKDM</sequence>
<organism evidence="2 3">
    <name type="scientific">Solanum verrucosum</name>
    <dbReference type="NCBI Taxonomy" id="315347"/>
    <lineage>
        <taxon>Eukaryota</taxon>
        <taxon>Viridiplantae</taxon>
        <taxon>Streptophyta</taxon>
        <taxon>Embryophyta</taxon>
        <taxon>Tracheophyta</taxon>
        <taxon>Spermatophyta</taxon>
        <taxon>Magnoliopsida</taxon>
        <taxon>eudicotyledons</taxon>
        <taxon>Gunneridae</taxon>
        <taxon>Pentapetalae</taxon>
        <taxon>asterids</taxon>
        <taxon>lamiids</taxon>
        <taxon>Solanales</taxon>
        <taxon>Solanaceae</taxon>
        <taxon>Solanoideae</taxon>
        <taxon>Solaneae</taxon>
        <taxon>Solanum</taxon>
    </lineage>
</organism>
<feature type="domain" description="Tf2-1-like SH3-like" evidence="1">
    <location>
        <begin position="121"/>
        <end position="185"/>
    </location>
</feature>
<dbReference type="Gene3D" id="3.30.420.10">
    <property type="entry name" value="Ribonuclease H-like superfamily/Ribonuclease H"/>
    <property type="match status" value="1"/>
</dbReference>
<dbReference type="PANTHER" id="PTHR46148">
    <property type="entry name" value="CHROMO DOMAIN-CONTAINING PROTEIN"/>
    <property type="match status" value="1"/>
</dbReference>
<dbReference type="InterPro" id="IPR012337">
    <property type="entry name" value="RNaseH-like_sf"/>
</dbReference>